<dbReference type="Gene3D" id="3.30.360.10">
    <property type="entry name" value="Dihydrodipicolinate Reductase, domain 2"/>
    <property type="match status" value="1"/>
</dbReference>
<gene>
    <name evidence="2" type="ORF">A6K24_11710</name>
</gene>
<dbReference type="PANTHER" id="PTHR43708:SF4">
    <property type="entry name" value="OXIDOREDUCTASE YCEM-RELATED"/>
    <property type="match status" value="1"/>
</dbReference>
<dbReference type="SUPFAM" id="SSF51735">
    <property type="entry name" value="NAD(P)-binding Rossmann-fold domains"/>
    <property type="match status" value="1"/>
</dbReference>
<feature type="domain" description="Gfo/Idh/MocA-like oxidoreductase N-terminal" evidence="1">
    <location>
        <begin position="5"/>
        <end position="126"/>
    </location>
</feature>
<evidence type="ECO:0000259" key="1">
    <source>
        <dbReference type="Pfam" id="PF01408"/>
    </source>
</evidence>
<protein>
    <submittedName>
        <fullName evidence="2">Oxidoreductase</fullName>
    </submittedName>
</protein>
<dbReference type="InterPro" id="IPR036291">
    <property type="entry name" value="NAD(P)-bd_dom_sf"/>
</dbReference>
<dbReference type="GO" id="GO:0000166">
    <property type="term" value="F:nucleotide binding"/>
    <property type="evidence" value="ECO:0007669"/>
    <property type="project" value="InterPro"/>
</dbReference>
<dbReference type="STRING" id="152268.A6K24_11710"/>
<sequence>MTKKIKVGLIGLGEVAQIIHLPILESLSDRYEITALCDISNQLLQVMGEKYGVTNLYTDAKQLTRQADLDVVFVLNSDEYHTECVISAIENKKHVLVEKPMCLTKSDADDIINARDKYGVQVMVGYMRRFAPAFTEAVEEVKKLKKINYARVRDIIGQNSLFIEQSSNVYRFNDIPQEAMTDKTDRAKRMVYEAIGQDAPKELVSAYRLLCGLSSHDLSAMREIIGIPNRVVSASQWNGGRFISAVFEFDNFFATFETGVDKLIRFDAHIEVFGENKQLKVQYNTPYIRHLPTTLQVGETLNGNYQEKINRPTFKDPYTIELENFYEVVTKGIVPKTTPEDFKEDLNLFSQIIDALKQNNVNTFIHR</sequence>
<keyword evidence="3" id="KW-1185">Reference proteome</keyword>
<dbReference type="AlphaFoldDB" id="A0A179SP66"/>
<dbReference type="Gene3D" id="3.40.50.720">
    <property type="entry name" value="NAD(P)-binding Rossmann-like Domain"/>
    <property type="match status" value="1"/>
</dbReference>
<dbReference type="Proteomes" id="UP000078534">
    <property type="component" value="Unassembled WGS sequence"/>
</dbReference>
<evidence type="ECO:0000313" key="3">
    <source>
        <dbReference type="Proteomes" id="UP000078534"/>
    </source>
</evidence>
<organism evidence="2 3">
    <name type="scientific">Metabacillus litoralis</name>
    <dbReference type="NCBI Taxonomy" id="152268"/>
    <lineage>
        <taxon>Bacteria</taxon>
        <taxon>Bacillati</taxon>
        <taxon>Bacillota</taxon>
        <taxon>Bacilli</taxon>
        <taxon>Bacillales</taxon>
        <taxon>Bacillaceae</taxon>
        <taxon>Metabacillus</taxon>
    </lineage>
</organism>
<accession>A0A179SP66</accession>
<dbReference type="InterPro" id="IPR051317">
    <property type="entry name" value="Gfo/Idh/MocA_oxidoreduct"/>
</dbReference>
<reference evidence="3" key="1">
    <citation type="submission" date="2016-04" db="EMBL/GenBank/DDBJ databases">
        <authorList>
            <person name="Lyu Z."/>
            <person name="Lyu W."/>
        </authorList>
    </citation>
    <scope>NUCLEOTIDE SEQUENCE [LARGE SCALE GENOMIC DNA]</scope>
    <source>
        <strain evidence="3">C44</strain>
    </source>
</reference>
<comment type="caution">
    <text evidence="2">The sequence shown here is derived from an EMBL/GenBank/DDBJ whole genome shotgun (WGS) entry which is preliminary data.</text>
</comment>
<dbReference type="RefSeq" id="WP_066339280.1">
    <property type="nucleotide sequence ID" value="NZ_LWSG01000044.1"/>
</dbReference>
<dbReference type="Pfam" id="PF01408">
    <property type="entry name" value="GFO_IDH_MocA"/>
    <property type="match status" value="1"/>
</dbReference>
<dbReference type="InterPro" id="IPR000683">
    <property type="entry name" value="Gfo/Idh/MocA-like_OxRdtase_N"/>
</dbReference>
<dbReference type="OrthoDB" id="9815825at2"/>
<dbReference type="EMBL" id="LWSG01000044">
    <property type="protein sequence ID" value="OAS82780.1"/>
    <property type="molecule type" value="Genomic_DNA"/>
</dbReference>
<evidence type="ECO:0000313" key="2">
    <source>
        <dbReference type="EMBL" id="OAS82780.1"/>
    </source>
</evidence>
<proteinExistence type="predicted"/>
<dbReference type="PANTHER" id="PTHR43708">
    <property type="entry name" value="CONSERVED EXPRESSED OXIDOREDUCTASE (EUROFUNG)"/>
    <property type="match status" value="1"/>
</dbReference>
<name>A0A179SP66_9BACI</name>